<dbReference type="Proteomes" id="UP000325945">
    <property type="component" value="Unassembled WGS sequence"/>
</dbReference>
<gene>
    <name evidence="2" type="ORF">BDV39DRAFT_174703</name>
</gene>
<keyword evidence="1" id="KW-0472">Membrane</keyword>
<evidence type="ECO:0000256" key="1">
    <source>
        <dbReference type="SAM" id="Phobius"/>
    </source>
</evidence>
<keyword evidence="3" id="KW-1185">Reference proteome</keyword>
<sequence length="70" mass="7806">MAGKADYEVPPSRLPPGLLFSDFSVFSNAFLFSYYSPILQTVCGSGAGRALWALVRGKPRRREQFSLKHL</sequence>
<proteinExistence type="predicted"/>
<feature type="transmembrane region" description="Helical" evidence="1">
    <location>
        <begin position="34"/>
        <end position="55"/>
    </location>
</feature>
<organism evidence="2 3">
    <name type="scientific">Aspergillus sergii</name>
    <dbReference type="NCBI Taxonomy" id="1034303"/>
    <lineage>
        <taxon>Eukaryota</taxon>
        <taxon>Fungi</taxon>
        <taxon>Dikarya</taxon>
        <taxon>Ascomycota</taxon>
        <taxon>Pezizomycotina</taxon>
        <taxon>Eurotiomycetes</taxon>
        <taxon>Eurotiomycetidae</taxon>
        <taxon>Eurotiales</taxon>
        <taxon>Aspergillaceae</taxon>
        <taxon>Aspergillus</taxon>
        <taxon>Aspergillus subgen. Circumdati</taxon>
    </lineage>
</organism>
<protein>
    <submittedName>
        <fullName evidence="2">Uncharacterized protein</fullName>
    </submittedName>
</protein>
<reference evidence="3" key="1">
    <citation type="submission" date="2019-04" db="EMBL/GenBank/DDBJ databases">
        <title>Friends and foes A comparative genomics studyof 23 Aspergillus species from section Flavi.</title>
        <authorList>
            <consortium name="DOE Joint Genome Institute"/>
            <person name="Kjaerbolling I."/>
            <person name="Vesth T."/>
            <person name="Frisvad J.C."/>
            <person name="Nybo J.L."/>
            <person name="Theobald S."/>
            <person name="Kildgaard S."/>
            <person name="Isbrandt T."/>
            <person name="Kuo A."/>
            <person name="Sato A."/>
            <person name="Lyhne E.K."/>
            <person name="Kogle M.E."/>
            <person name="Wiebenga A."/>
            <person name="Kun R.S."/>
            <person name="Lubbers R.J."/>
            <person name="Makela M.R."/>
            <person name="Barry K."/>
            <person name="Chovatia M."/>
            <person name="Clum A."/>
            <person name="Daum C."/>
            <person name="Haridas S."/>
            <person name="He G."/>
            <person name="LaButti K."/>
            <person name="Lipzen A."/>
            <person name="Mondo S."/>
            <person name="Riley R."/>
            <person name="Salamov A."/>
            <person name="Simmons B.A."/>
            <person name="Magnuson J.K."/>
            <person name="Henrissat B."/>
            <person name="Mortensen U.H."/>
            <person name="Larsen T.O."/>
            <person name="Devries R.P."/>
            <person name="Grigoriev I.V."/>
            <person name="Machida M."/>
            <person name="Baker S.E."/>
            <person name="Andersen M.R."/>
        </authorList>
    </citation>
    <scope>NUCLEOTIDE SEQUENCE [LARGE SCALE GENOMIC DNA]</scope>
    <source>
        <strain evidence="3">CBS 130017</strain>
    </source>
</reference>
<keyword evidence="1" id="KW-0812">Transmembrane</keyword>
<accession>A0A5N6X4S4</accession>
<keyword evidence="1" id="KW-1133">Transmembrane helix</keyword>
<dbReference type="AlphaFoldDB" id="A0A5N6X4S4"/>
<name>A0A5N6X4S4_9EURO</name>
<evidence type="ECO:0000313" key="3">
    <source>
        <dbReference type="Proteomes" id="UP000325945"/>
    </source>
</evidence>
<evidence type="ECO:0000313" key="2">
    <source>
        <dbReference type="EMBL" id="KAE8328204.1"/>
    </source>
</evidence>
<dbReference type="EMBL" id="ML741787">
    <property type="protein sequence ID" value="KAE8328204.1"/>
    <property type="molecule type" value="Genomic_DNA"/>
</dbReference>